<dbReference type="EMBL" id="BLKM01001624">
    <property type="protein sequence ID" value="GFG40264.1"/>
    <property type="molecule type" value="Genomic_DNA"/>
</dbReference>
<sequence length="825" mass="91126">MGQTSTEHWASAWSPVKVYDAKESVGMEYTLLESYFDSMCAMKPDVCSKQSLADGKITPDNHLHCHSSSTSSEKQGYETEVAVASAENTNACSPYRTLETINKTIFNEMSTANRIHCLQEVSFPSSLPKCVIKEELDTVLEDVEPRTPGLSSVGWGNHPSMHFDSLKVVSEHLVERIKLEDSLFRDAFQSGASFPMCAASTPTSSSYSSPWGITSQCNLNSFSPCVNDTIVGQGTNNDNQAKAKTYSVGTKEQNPAAFIEPTSNYNRSMNNNFMCTTMFLMNDSLQPNNAHQAHNNSKKHHDIFNIACEKGCNCEATNSLFRASGGQMFSADKHAAAAAAAAAAKHFMAPCGPLQLTAQECSEFLLKKVAVSNSLIGSDSSHVGTQNNCSTNNTQQKNRHSGTSLDHAQQANDTTSEKLAVSNTVQKYRVAKERPFSCQECGKSFLLKHHLVTHARVHTGERPHVCPECGKSFAHKHCLSTHMLLHSSQRPYQCLECKKSFTLKHHLVTHARVHSRDRPFVCRECGRTFPQKRHLATHAKFHSGERPHVCEECGESFSREDHLVIHSRFHGGQHSYACPDCGSTFARKFELVNHGRLHGRIPHSCDVCGKEFLQKRTLLAHARIHVEGERPFVCPTCGETFQSKTELVEHSHIHADEKSFVCRECGDCFPNREALALHYRLHAGDRNFVADLCGLAAAFQQPAAHFLCPTPLHPSAMSKLNQSSVGTSTSTGGIMPSISPHPKPKPHVCPDCGKCFAQKHGLAQHNRRHTGGSCDVRQHACDKCGKAFFQKNHLALHQRQHMEHSTSDSPTNTKTFEVNIPVSGE</sequence>
<evidence type="ECO:0000256" key="2">
    <source>
        <dbReference type="ARBA" id="ARBA00004123"/>
    </source>
</evidence>
<feature type="domain" description="C2H2-type" evidence="16">
    <location>
        <begin position="492"/>
        <end position="519"/>
    </location>
</feature>
<evidence type="ECO:0000256" key="10">
    <source>
        <dbReference type="ARBA" id="ARBA00023015"/>
    </source>
</evidence>
<evidence type="ECO:0000256" key="1">
    <source>
        <dbReference type="ARBA" id="ARBA00003767"/>
    </source>
</evidence>
<name>A0A6L2Q7A7_COPFO</name>
<proteinExistence type="inferred from homology"/>
<dbReference type="Pfam" id="PF00096">
    <property type="entry name" value="zf-C2H2"/>
    <property type="match status" value="8"/>
</dbReference>
<feature type="compositionally biased region" description="Polar residues" evidence="15">
    <location>
        <begin position="807"/>
        <end position="816"/>
    </location>
</feature>
<comment type="subcellular location">
    <subcellularLocation>
        <location evidence="2">Nucleus</location>
    </subcellularLocation>
</comment>
<keyword evidence="10" id="KW-0805">Transcription regulation</keyword>
<gene>
    <name evidence="17" type="ORF">Cfor_10086</name>
</gene>
<comment type="caution">
    <text evidence="17">The sequence shown here is derived from an EMBL/GenBank/DDBJ whole genome shotgun (WGS) entry which is preliminary data.</text>
</comment>
<keyword evidence="9" id="KW-0832">Ubl conjugation</keyword>
<feature type="domain" description="C2H2-type" evidence="16">
    <location>
        <begin position="520"/>
        <end position="547"/>
    </location>
</feature>
<dbReference type="AlphaFoldDB" id="A0A6L2Q7A7"/>
<dbReference type="FunFam" id="3.30.160.60:FF:000217">
    <property type="entry name" value="Combgap, isoform F"/>
    <property type="match status" value="1"/>
</dbReference>
<dbReference type="InterPro" id="IPR036236">
    <property type="entry name" value="Znf_C2H2_sf"/>
</dbReference>
<feature type="region of interest" description="Disordered" evidence="15">
    <location>
        <begin position="719"/>
        <end position="739"/>
    </location>
</feature>
<keyword evidence="4" id="KW-1017">Isopeptide bond</keyword>
<feature type="domain" description="C2H2-type" evidence="16">
    <location>
        <begin position="779"/>
        <end position="806"/>
    </location>
</feature>
<protein>
    <recommendedName>
        <fullName evidence="16">C2H2-type domain-containing protein</fullName>
    </recommendedName>
</protein>
<keyword evidence="7 14" id="KW-0863">Zinc-finger</keyword>
<dbReference type="PANTHER" id="PTHR24381:SF435">
    <property type="entry name" value="ZINC FINGER PROTEIN 59"/>
    <property type="match status" value="1"/>
</dbReference>
<evidence type="ECO:0000256" key="4">
    <source>
        <dbReference type="ARBA" id="ARBA00022499"/>
    </source>
</evidence>
<dbReference type="Proteomes" id="UP000502823">
    <property type="component" value="Unassembled WGS sequence"/>
</dbReference>
<feature type="compositionally biased region" description="Low complexity" evidence="15">
    <location>
        <begin position="723"/>
        <end position="739"/>
    </location>
</feature>
<evidence type="ECO:0000256" key="7">
    <source>
        <dbReference type="ARBA" id="ARBA00022771"/>
    </source>
</evidence>
<dbReference type="FunFam" id="3.30.160.60:FF:001949">
    <property type="entry name" value="zinc finger protein 62 homolog isoform X2"/>
    <property type="match status" value="1"/>
</dbReference>
<dbReference type="FunFam" id="3.30.160.60:FF:002343">
    <property type="entry name" value="Zinc finger protein 33A"/>
    <property type="match status" value="1"/>
</dbReference>
<dbReference type="FunFam" id="3.30.160.60:FF:000247">
    <property type="entry name" value="Zinc finger protein 236"/>
    <property type="match status" value="1"/>
</dbReference>
<evidence type="ECO:0000313" key="18">
    <source>
        <dbReference type="Proteomes" id="UP000502823"/>
    </source>
</evidence>
<keyword evidence="18" id="KW-1185">Reference proteome</keyword>
<dbReference type="OrthoDB" id="8117402at2759"/>
<feature type="domain" description="C2H2-type" evidence="16">
    <location>
        <begin position="660"/>
        <end position="687"/>
    </location>
</feature>
<keyword evidence="12" id="KW-0804">Transcription</keyword>
<feature type="region of interest" description="Disordered" evidence="15">
    <location>
        <begin position="381"/>
        <end position="418"/>
    </location>
</feature>
<evidence type="ECO:0000256" key="15">
    <source>
        <dbReference type="SAM" id="MobiDB-lite"/>
    </source>
</evidence>
<feature type="domain" description="C2H2-type" evidence="16">
    <location>
        <begin position="548"/>
        <end position="575"/>
    </location>
</feature>
<feature type="compositionally biased region" description="Polar residues" evidence="15">
    <location>
        <begin position="401"/>
        <end position="414"/>
    </location>
</feature>
<feature type="domain" description="C2H2-type" evidence="16">
    <location>
        <begin position="576"/>
        <end position="598"/>
    </location>
</feature>
<comment type="function">
    <text evidence="1">May be involved in transcriptional regulation.</text>
</comment>
<dbReference type="Gene3D" id="3.30.160.60">
    <property type="entry name" value="Classic Zinc Finger"/>
    <property type="match status" value="11"/>
</dbReference>
<feature type="domain" description="C2H2-type" evidence="16">
    <location>
        <begin position="436"/>
        <end position="463"/>
    </location>
</feature>
<dbReference type="GO" id="GO:0005634">
    <property type="term" value="C:nucleus"/>
    <property type="evidence" value="ECO:0007669"/>
    <property type="project" value="UniProtKB-SubCell"/>
</dbReference>
<dbReference type="PROSITE" id="PS50157">
    <property type="entry name" value="ZINC_FINGER_C2H2_2"/>
    <property type="match status" value="11"/>
</dbReference>
<keyword evidence="8" id="KW-0862">Zinc</keyword>
<dbReference type="FunFam" id="3.30.160.60:FF:000065">
    <property type="entry name" value="B-cell CLL/lymphoma 6, member B"/>
    <property type="match status" value="1"/>
</dbReference>
<dbReference type="GO" id="GO:0008270">
    <property type="term" value="F:zinc ion binding"/>
    <property type="evidence" value="ECO:0007669"/>
    <property type="project" value="UniProtKB-KW"/>
</dbReference>
<feature type="compositionally biased region" description="Low complexity" evidence="15">
    <location>
        <begin position="385"/>
        <end position="396"/>
    </location>
</feature>
<dbReference type="InterPro" id="IPR013087">
    <property type="entry name" value="Znf_C2H2_type"/>
</dbReference>
<comment type="similarity">
    <text evidence="3">Belongs to the krueppel C2H2-type zinc-finger protein family.</text>
</comment>
<dbReference type="PROSITE" id="PS00028">
    <property type="entry name" value="ZINC_FINGER_C2H2_1"/>
    <property type="match status" value="11"/>
</dbReference>
<feature type="region of interest" description="Disordered" evidence="15">
    <location>
        <begin position="800"/>
        <end position="825"/>
    </location>
</feature>
<feature type="domain" description="C2H2-type" evidence="16">
    <location>
        <begin position="464"/>
        <end position="491"/>
    </location>
</feature>
<dbReference type="FunFam" id="3.30.160.60:FF:000322">
    <property type="entry name" value="GDNF-inducible zinc finger protein 1"/>
    <property type="match status" value="1"/>
</dbReference>
<evidence type="ECO:0000256" key="8">
    <source>
        <dbReference type="ARBA" id="ARBA00022833"/>
    </source>
</evidence>
<feature type="domain" description="C2H2-type" evidence="16">
    <location>
        <begin position="603"/>
        <end position="631"/>
    </location>
</feature>
<evidence type="ECO:0000256" key="6">
    <source>
        <dbReference type="ARBA" id="ARBA00022737"/>
    </source>
</evidence>
<evidence type="ECO:0000256" key="3">
    <source>
        <dbReference type="ARBA" id="ARBA00006991"/>
    </source>
</evidence>
<evidence type="ECO:0000259" key="16">
    <source>
        <dbReference type="PROSITE" id="PS50157"/>
    </source>
</evidence>
<keyword evidence="11" id="KW-0238">DNA-binding</keyword>
<dbReference type="GO" id="GO:0000981">
    <property type="term" value="F:DNA-binding transcription factor activity, RNA polymerase II-specific"/>
    <property type="evidence" value="ECO:0007669"/>
    <property type="project" value="TreeGrafter"/>
</dbReference>
<organism evidence="17 18">
    <name type="scientific">Coptotermes formosanus</name>
    <name type="common">Formosan subterranean termite</name>
    <dbReference type="NCBI Taxonomy" id="36987"/>
    <lineage>
        <taxon>Eukaryota</taxon>
        <taxon>Metazoa</taxon>
        <taxon>Ecdysozoa</taxon>
        <taxon>Arthropoda</taxon>
        <taxon>Hexapoda</taxon>
        <taxon>Insecta</taxon>
        <taxon>Pterygota</taxon>
        <taxon>Neoptera</taxon>
        <taxon>Polyneoptera</taxon>
        <taxon>Dictyoptera</taxon>
        <taxon>Blattodea</taxon>
        <taxon>Blattoidea</taxon>
        <taxon>Termitoidae</taxon>
        <taxon>Rhinotermitidae</taxon>
        <taxon>Coptotermes</taxon>
    </lineage>
</organism>
<dbReference type="PANTHER" id="PTHR24381">
    <property type="entry name" value="ZINC FINGER PROTEIN"/>
    <property type="match status" value="1"/>
</dbReference>
<evidence type="ECO:0000256" key="13">
    <source>
        <dbReference type="ARBA" id="ARBA00023242"/>
    </source>
</evidence>
<feature type="domain" description="C2H2-type" evidence="16">
    <location>
        <begin position="747"/>
        <end position="771"/>
    </location>
</feature>
<dbReference type="SUPFAM" id="SSF57667">
    <property type="entry name" value="beta-beta-alpha zinc fingers"/>
    <property type="match status" value="6"/>
</dbReference>
<keyword evidence="6" id="KW-0677">Repeat</keyword>
<evidence type="ECO:0000256" key="12">
    <source>
        <dbReference type="ARBA" id="ARBA00023163"/>
    </source>
</evidence>
<accession>A0A6L2Q7A7</accession>
<evidence type="ECO:0000313" key="17">
    <source>
        <dbReference type="EMBL" id="GFG40264.1"/>
    </source>
</evidence>
<keyword evidence="13" id="KW-0539">Nucleus</keyword>
<keyword evidence="5" id="KW-0479">Metal-binding</keyword>
<feature type="domain" description="C2H2-type" evidence="16">
    <location>
        <begin position="632"/>
        <end position="659"/>
    </location>
</feature>
<dbReference type="InParanoid" id="A0A6L2Q7A7"/>
<dbReference type="FunFam" id="3.30.160.60:FF:000446">
    <property type="entry name" value="Zinc finger protein"/>
    <property type="match status" value="2"/>
</dbReference>
<evidence type="ECO:0000256" key="11">
    <source>
        <dbReference type="ARBA" id="ARBA00023125"/>
    </source>
</evidence>
<reference evidence="18" key="1">
    <citation type="submission" date="2020-01" db="EMBL/GenBank/DDBJ databases">
        <title>Draft genome sequence of the Termite Coptotermes fromosanus.</title>
        <authorList>
            <person name="Itakura S."/>
            <person name="Yosikawa Y."/>
            <person name="Umezawa K."/>
        </authorList>
    </citation>
    <scope>NUCLEOTIDE SEQUENCE [LARGE SCALE GENOMIC DNA]</scope>
</reference>
<dbReference type="GO" id="GO:0000977">
    <property type="term" value="F:RNA polymerase II transcription regulatory region sequence-specific DNA binding"/>
    <property type="evidence" value="ECO:0007669"/>
    <property type="project" value="TreeGrafter"/>
</dbReference>
<evidence type="ECO:0000256" key="14">
    <source>
        <dbReference type="PROSITE-ProRule" id="PRU00042"/>
    </source>
</evidence>
<dbReference type="FunFam" id="3.30.160.60:FF:001720">
    <property type="entry name" value="Si:dkey-7i4.21"/>
    <property type="match status" value="1"/>
</dbReference>
<dbReference type="SMART" id="SM00355">
    <property type="entry name" value="ZnF_C2H2"/>
    <property type="match status" value="11"/>
</dbReference>
<evidence type="ECO:0000256" key="5">
    <source>
        <dbReference type="ARBA" id="ARBA00022723"/>
    </source>
</evidence>
<evidence type="ECO:0000256" key="9">
    <source>
        <dbReference type="ARBA" id="ARBA00022843"/>
    </source>
</evidence>